<comment type="caution">
    <text evidence="1">The sequence shown here is derived from an EMBL/GenBank/DDBJ whole genome shotgun (WGS) entry which is preliminary data.</text>
</comment>
<keyword evidence="2" id="KW-1185">Reference proteome</keyword>
<protein>
    <submittedName>
        <fullName evidence="1">Uncharacterized protein</fullName>
    </submittedName>
</protein>
<dbReference type="RefSeq" id="WP_168989332.1">
    <property type="nucleotide sequence ID" value="NZ_CAWPHM010000050.1"/>
</dbReference>
<reference evidence="1" key="1">
    <citation type="submission" date="2019-12" db="EMBL/GenBank/DDBJ databases">
        <title>Comparative genomics gives insights into the taxonomy of the Azoarcus-Aromatoleum group and reveals separate origins of nif in the plant-associated Azoarcus and non-plant-associated Aromatoleum sub-groups.</title>
        <authorList>
            <person name="Lafos M."/>
            <person name="Maluk M."/>
            <person name="Batista M."/>
            <person name="Junghare M."/>
            <person name="Carmona M."/>
            <person name="Faoro H."/>
            <person name="Cruz L.M."/>
            <person name="Battistoni F."/>
            <person name="De Souza E."/>
            <person name="Pedrosa F."/>
            <person name="Chen W.-M."/>
            <person name="Poole P.S."/>
            <person name="Dixon R.A."/>
            <person name="James E.K."/>
        </authorList>
    </citation>
    <scope>NUCLEOTIDE SEQUENCE</scope>
    <source>
        <strain evidence="1">NSC3</strain>
    </source>
</reference>
<sequence length="144" mass="16329">MSSNQECPFEEGDRVDHRIFGFGTVDGVPVAVVGPDMRSPGGIRDAGWRIPVRWDDAARTAGAVMHSALRKIESPDSRPFGYWDRQWQPLLKTWLAARREVEAALTGFRPAPEFADIARVLDAERKAFEAMQRFWEHERAGEHP</sequence>
<dbReference type="EMBL" id="WTVM01000145">
    <property type="protein sequence ID" value="NMG04686.1"/>
    <property type="molecule type" value="Genomic_DNA"/>
</dbReference>
<gene>
    <name evidence="1" type="ORF">GPA21_17165</name>
</gene>
<name>A0A972J9M9_9RHOO</name>
<evidence type="ECO:0000313" key="1">
    <source>
        <dbReference type="EMBL" id="NMG04686.1"/>
    </source>
</evidence>
<dbReference type="AlphaFoldDB" id="A0A972J9M9"/>
<evidence type="ECO:0000313" key="2">
    <source>
        <dbReference type="Proteomes" id="UP000599523"/>
    </source>
</evidence>
<organism evidence="1 2">
    <name type="scientific">Azoarcus taiwanensis</name>
    <dbReference type="NCBI Taxonomy" id="666964"/>
    <lineage>
        <taxon>Bacteria</taxon>
        <taxon>Pseudomonadati</taxon>
        <taxon>Pseudomonadota</taxon>
        <taxon>Betaproteobacteria</taxon>
        <taxon>Rhodocyclales</taxon>
        <taxon>Zoogloeaceae</taxon>
        <taxon>Azoarcus</taxon>
    </lineage>
</organism>
<dbReference type="Proteomes" id="UP000599523">
    <property type="component" value="Unassembled WGS sequence"/>
</dbReference>
<proteinExistence type="predicted"/>
<accession>A0A972J9M9</accession>